<reference evidence="2" key="1">
    <citation type="submission" date="2016-07" db="EMBL/GenBank/DDBJ databases">
        <title>Multiple horizontal gene transfer events from other fungi enriched the ability of initially mycotrophic Trichoderma (Ascomycota) to feed on dead plant biomass.</title>
        <authorList>
            <consortium name="DOE Joint Genome Institute"/>
            <person name="Atanasova L."/>
            <person name="Chenthamara K."/>
            <person name="Zhang J."/>
            <person name="Grujic M."/>
            <person name="Henrissat B."/>
            <person name="Kuo A."/>
            <person name="Aerts A."/>
            <person name="Salamov A."/>
            <person name="Lipzen A."/>
            <person name="Labutti K."/>
            <person name="Barry K."/>
            <person name="Miao Y."/>
            <person name="Rahimi M.J."/>
            <person name="Shen Q."/>
            <person name="Grigoriev I.V."/>
            <person name="Kubicek C.P."/>
            <person name="Druzhinina I.S."/>
        </authorList>
    </citation>
    <scope>NUCLEOTIDE SEQUENCE [LARGE SCALE GENOMIC DNA]</scope>
    <source>
        <strain evidence="2">TUCIM 6016</strain>
    </source>
</reference>
<accession>A0A2T4B781</accession>
<dbReference type="GeneID" id="36599082"/>
<name>A0A2T4B781_9HYPO</name>
<protein>
    <recommendedName>
        <fullName evidence="3">F-box domain-containing protein</fullName>
    </recommendedName>
</protein>
<dbReference type="Proteomes" id="UP000241546">
    <property type="component" value="Unassembled WGS sequence"/>
</dbReference>
<organism evidence="1 2">
    <name type="scientific">Trichoderma citrinoviride</name>
    <dbReference type="NCBI Taxonomy" id="58853"/>
    <lineage>
        <taxon>Eukaryota</taxon>
        <taxon>Fungi</taxon>
        <taxon>Dikarya</taxon>
        <taxon>Ascomycota</taxon>
        <taxon>Pezizomycotina</taxon>
        <taxon>Sordariomycetes</taxon>
        <taxon>Hypocreomycetidae</taxon>
        <taxon>Hypocreales</taxon>
        <taxon>Hypocreaceae</taxon>
        <taxon>Trichoderma</taxon>
    </lineage>
</organism>
<proteinExistence type="predicted"/>
<evidence type="ECO:0008006" key="3">
    <source>
        <dbReference type="Google" id="ProtNLM"/>
    </source>
</evidence>
<sequence>MASPTGLLSLPPEIIRVICRELILYRPGYDENHGLKQLSLFSRTCKHVNQAATPLLYSRFLATPSILVTMRFLSSLCRRPELGEFVQQLGFNFPSTEIKVIEHLDIYSEAAARLGVHLGDWSSHNPYETLIHLIIGHTPNVRSMQIFTDRFIEPMANIPTVLDQLAAQGPKRISFPRLERLLIKHCYVTGLPIEHYATLLALAPCLRHLWLEPSPPLHHPWTQPSGRLSLASVTRLTLRLGSLTKNQLETVVHSCGPLELFQHRQSMYSFERRPSVTPAEMIRILEPHAGTLRALSLDLAWRNRDNPAAFYAGPLCMEGDQIRSLKAFSRLEDLELDGSCFVFPAKDDFYYHAYVFAQMLPETIRRFRIIVAPPGTVENLRTLLKSRSQFPRLAQICMENRMLCPELDHNVFFRERDLTDLTVKMKLAGIRFGHDCPLIVDSPSPDFEFTTYAIWPNQNPSSPKETVPLPQFGQRLPGQSDGDAFDLDGLWGW</sequence>
<dbReference type="RefSeq" id="XP_024748391.1">
    <property type="nucleotide sequence ID" value="XM_024890964.1"/>
</dbReference>
<dbReference type="EMBL" id="KZ680215">
    <property type="protein sequence ID" value="PTB65071.1"/>
    <property type="molecule type" value="Genomic_DNA"/>
</dbReference>
<keyword evidence="2" id="KW-1185">Reference proteome</keyword>
<dbReference type="OrthoDB" id="2520703at2759"/>
<evidence type="ECO:0000313" key="1">
    <source>
        <dbReference type="EMBL" id="PTB65071.1"/>
    </source>
</evidence>
<gene>
    <name evidence="1" type="ORF">BBK36DRAFT_1122614</name>
</gene>
<evidence type="ECO:0000313" key="2">
    <source>
        <dbReference type="Proteomes" id="UP000241546"/>
    </source>
</evidence>
<dbReference type="AlphaFoldDB" id="A0A2T4B781"/>